<evidence type="ECO:0000256" key="1">
    <source>
        <dbReference type="SAM" id="Coils"/>
    </source>
</evidence>
<organism evidence="3">
    <name type="scientific">Thermodesulfobacterium geofontis</name>
    <dbReference type="NCBI Taxonomy" id="1295609"/>
    <lineage>
        <taxon>Bacteria</taxon>
        <taxon>Pseudomonadati</taxon>
        <taxon>Thermodesulfobacteriota</taxon>
        <taxon>Thermodesulfobacteria</taxon>
        <taxon>Thermodesulfobacteriales</taxon>
        <taxon>Thermodesulfobacteriaceae</taxon>
        <taxon>Thermodesulfobacterium</taxon>
    </lineage>
</organism>
<protein>
    <submittedName>
        <fullName evidence="3">Uncharacterized protein</fullName>
    </submittedName>
</protein>
<feature type="compositionally biased region" description="Basic and acidic residues" evidence="2">
    <location>
        <begin position="1"/>
        <end position="10"/>
    </location>
</feature>
<keyword evidence="1" id="KW-0175">Coiled coil</keyword>
<evidence type="ECO:0000313" key="3">
    <source>
        <dbReference type="EMBL" id="HGQ85694.1"/>
    </source>
</evidence>
<proteinExistence type="predicted"/>
<name>A0A7C4JS24_9BACT</name>
<gene>
    <name evidence="3" type="ORF">ENT66_05025</name>
</gene>
<accession>A0A7C4JS24</accession>
<feature type="coiled-coil region" evidence="1">
    <location>
        <begin position="167"/>
        <end position="229"/>
    </location>
</feature>
<sequence length="632" mass="74195">MSKPKVEKHVNQKSGKSSNNPNQLQFTGNWFIDAGILGFVNLMEEVYGWDLEKLRERISEEPEVVYYGYFPFAYFYNLSKKDKKELKTEAISFIEKNKELGKKILEEVWWKFITELFRESWVEGKLKVMHESECYDKRGKVKPQYADSRYRNLVKEREELIVNILKNNNFKEKIEEVLGKRKELIKEGSHNLTVDDIRRLEENLGNFTDDDLRKEIENIIRKHKELENYLNKIWDVFKAKNISKDKSVFYRIPIDSSFFKNYLFFNNSKGIFEQLEDLKNLLDGNTNYSEYLSKIDKTISKFLPSDEEFPNISYTKFRAETILKDVPYLFVYLINFLNAFVNVRGIGNVFFYSNDLDFTYQINKKIRVYIKDSDNNLKILRLTWQAIIDTLVETETTWVLENMYLIRYKSLSQQDLIGVEYIGILKLQASIILDDTIRDTINRNIAVKASNGKIEQQVWLLEEFIKQKPLLPHLINNIHLYLADNIKYEGFISMRTLVYASIVDAKVKEFGNDNRLFGDHFFNSYRQLLSEIKNDVRRASGAVRAISETLEDSDERKSYANLLLSAIRRDNKHRFVNTVLKALVEKKGEEKVVKTLMSFIFDKILSNDLSWKNYALILVGGLIGGGEADGEE</sequence>
<feature type="compositionally biased region" description="Polar residues" evidence="2">
    <location>
        <begin position="12"/>
        <end position="21"/>
    </location>
</feature>
<dbReference type="EMBL" id="DSZN01000085">
    <property type="protein sequence ID" value="HGQ85694.1"/>
    <property type="molecule type" value="Genomic_DNA"/>
</dbReference>
<feature type="region of interest" description="Disordered" evidence="2">
    <location>
        <begin position="1"/>
        <end position="21"/>
    </location>
</feature>
<reference evidence="3" key="1">
    <citation type="journal article" date="2020" name="mSystems">
        <title>Genome- and Community-Level Interaction Insights into Carbon Utilization and Element Cycling Functions of Hydrothermarchaeota in Hydrothermal Sediment.</title>
        <authorList>
            <person name="Zhou Z."/>
            <person name="Liu Y."/>
            <person name="Xu W."/>
            <person name="Pan J."/>
            <person name="Luo Z.H."/>
            <person name="Li M."/>
        </authorList>
    </citation>
    <scope>NUCLEOTIDE SEQUENCE [LARGE SCALE GENOMIC DNA]</scope>
    <source>
        <strain evidence="3">SpSt-6</strain>
    </source>
</reference>
<comment type="caution">
    <text evidence="3">The sequence shown here is derived from an EMBL/GenBank/DDBJ whole genome shotgun (WGS) entry which is preliminary data.</text>
</comment>
<evidence type="ECO:0000256" key="2">
    <source>
        <dbReference type="SAM" id="MobiDB-lite"/>
    </source>
</evidence>
<dbReference type="AlphaFoldDB" id="A0A7C4JS24"/>